<proteinExistence type="predicted"/>
<dbReference type="Proteomes" id="UP001600039">
    <property type="component" value="Unassembled WGS sequence"/>
</dbReference>
<comment type="caution">
    <text evidence="1">The sequence shown here is derived from an EMBL/GenBank/DDBJ whole genome shotgun (WGS) entry which is preliminary data.</text>
</comment>
<accession>A0ABW6HPF8</accession>
<reference evidence="1 2" key="1">
    <citation type="submission" date="2024-06" db="EMBL/GenBank/DDBJ databases">
        <title>Flavobacterium spp. isolated from glacier.</title>
        <authorList>
            <person name="Han D."/>
        </authorList>
    </citation>
    <scope>NUCLEOTIDE SEQUENCE [LARGE SCALE GENOMIC DNA]</scope>
    <source>
        <strain evidence="1 2">LB3P45</strain>
    </source>
</reference>
<gene>
    <name evidence="1" type="ORF">ACFX5D_13295</name>
</gene>
<sequence>MSGSRDLKNLPNYIIIDDIEEDNKRTPEQIEKLKKNYLLFIELYFPRYSQKSVSNIYHPLKSKIRMNKTIYIAGKVTGLPAEPTALKFKEAQDELEAKGFDVINPIELINNPKEDWDVAMNKCLEALEFCDAIYMLPCYTDSKGAMIEHRTATKLGIQIYYELETII</sequence>
<dbReference type="RefSeq" id="WP_379858696.1">
    <property type="nucleotide sequence ID" value="NZ_JBHZQA010000009.1"/>
</dbReference>
<evidence type="ECO:0000313" key="1">
    <source>
        <dbReference type="EMBL" id="MFE3848941.1"/>
    </source>
</evidence>
<dbReference type="SUPFAM" id="SSF52309">
    <property type="entry name" value="N-(deoxy)ribosyltransferase-like"/>
    <property type="match status" value="1"/>
</dbReference>
<evidence type="ECO:0000313" key="2">
    <source>
        <dbReference type="Proteomes" id="UP001600039"/>
    </source>
</evidence>
<keyword evidence="2" id="KW-1185">Reference proteome</keyword>
<dbReference type="EMBL" id="JBHZQA010000009">
    <property type="protein sequence ID" value="MFE3848941.1"/>
    <property type="molecule type" value="Genomic_DNA"/>
</dbReference>
<protein>
    <submittedName>
        <fullName evidence="1">DUF4406 domain-containing protein</fullName>
    </submittedName>
</protein>
<name>A0ABW6HPF8_9FLAO</name>
<dbReference type="InterPro" id="IPR025518">
    <property type="entry name" value="DUF4406"/>
</dbReference>
<organism evidence="1 2">
    <name type="scientific">Flavobacterium fructosi</name>
    <dbReference type="NCBI Taxonomy" id="3230416"/>
    <lineage>
        <taxon>Bacteria</taxon>
        <taxon>Pseudomonadati</taxon>
        <taxon>Bacteroidota</taxon>
        <taxon>Flavobacteriia</taxon>
        <taxon>Flavobacteriales</taxon>
        <taxon>Flavobacteriaceae</taxon>
        <taxon>Flavobacterium</taxon>
    </lineage>
</organism>
<dbReference type="Pfam" id="PF14359">
    <property type="entry name" value="DUF4406"/>
    <property type="match status" value="1"/>
</dbReference>
<dbReference type="Gene3D" id="3.40.50.10400">
    <property type="entry name" value="Hypothetical protein PA1492"/>
    <property type="match status" value="1"/>
</dbReference>